<name>A0A081C3C9_VECG1</name>
<dbReference type="Proteomes" id="UP000030661">
    <property type="component" value="Unassembled WGS sequence"/>
</dbReference>
<dbReference type="SUPFAM" id="SSF46785">
    <property type="entry name" value="Winged helix' DNA-binding domain"/>
    <property type="match status" value="1"/>
</dbReference>
<dbReference type="PROSITE" id="PS50949">
    <property type="entry name" value="HTH_GNTR"/>
    <property type="match status" value="1"/>
</dbReference>
<protein>
    <submittedName>
        <fullName evidence="5">Transcriptional regulator</fullName>
    </submittedName>
</protein>
<dbReference type="SMART" id="SM00345">
    <property type="entry name" value="HTH_GNTR"/>
    <property type="match status" value="1"/>
</dbReference>
<evidence type="ECO:0000256" key="3">
    <source>
        <dbReference type="ARBA" id="ARBA00023163"/>
    </source>
</evidence>
<dbReference type="PRINTS" id="PR00035">
    <property type="entry name" value="HTHGNTR"/>
</dbReference>
<organism evidence="5 6">
    <name type="scientific">Vecturithrix granuli</name>
    <dbReference type="NCBI Taxonomy" id="1499967"/>
    <lineage>
        <taxon>Bacteria</taxon>
        <taxon>Candidatus Moduliflexota</taxon>
        <taxon>Candidatus Vecturitrichia</taxon>
        <taxon>Candidatus Vecturitrichales</taxon>
        <taxon>Candidatus Vecturitrichaceae</taxon>
        <taxon>Candidatus Vecturithrix</taxon>
    </lineage>
</organism>
<keyword evidence="1" id="KW-0805">Transcription regulation</keyword>
<dbReference type="Pfam" id="PF07702">
    <property type="entry name" value="UTRA"/>
    <property type="match status" value="1"/>
</dbReference>
<reference evidence="5 6" key="1">
    <citation type="journal article" date="2015" name="PeerJ">
        <title>First genomic representation of candidate bacterial phylum KSB3 points to enhanced environmental sensing as a trigger of wastewater bulking.</title>
        <authorList>
            <person name="Sekiguchi Y."/>
            <person name="Ohashi A."/>
            <person name="Parks D.H."/>
            <person name="Yamauchi T."/>
            <person name="Tyson G.W."/>
            <person name="Hugenholtz P."/>
        </authorList>
    </citation>
    <scope>NUCLEOTIDE SEQUENCE [LARGE SCALE GENOMIC DNA]</scope>
</reference>
<sequence>MKVVDPANPIPKYLQISAWLKELIQTGRYQEGEKLPSEIELSKTCGVNRNTLRQAMSELVSEGFLRKEKGTGTFVSSPTPVVLKHRLRQISSFRDDLSEAGMTEKSIILNKGIEDAKEHIAKALILGSNNKVIVIRRLRTGNDVPLIYEETYLPNTMFENILDMDLTGSMYKLFSERFNITLARSEQRIRAVNLKGRIAAYLSLPENAAGLYMESITFNENNIPIEILCAYYRGDKYIFEVEVG</sequence>
<dbReference type="CDD" id="cd07377">
    <property type="entry name" value="WHTH_GntR"/>
    <property type="match status" value="1"/>
</dbReference>
<evidence type="ECO:0000313" key="6">
    <source>
        <dbReference type="Proteomes" id="UP000030661"/>
    </source>
</evidence>
<dbReference type="InterPro" id="IPR028978">
    <property type="entry name" value="Chorismate_lyase_/UTRA_dom_sf"/>
</dbReference>
<dbReference type="SMART" id="SM00866">
    <property type="entry name" value="UTRA"/>
    <property type="match status" value="1"/>
</dbReference>
<dbReference type="Pfam" id="PF00392">
    <property type="entry name" value="GntR"/>
    <property type="match status" value="1"/>
</dbReference>
<dbReference type="InterPro" id="IPR011663">
    <property type="entry name" value="UTRA"/>
</dbReference>
<accession>A0A081C3C9</accession>
<evidence type="ECO:0000259" key="4">
    <source>
        <dbReference type="PROSITE" id="PS50949"/>
    </source>
</evidence>
<dbReference type="Gene3D" id="3.40.1410.10">
    <property type="entry name" value="Chorismate lyase-like"/>
    <property type="match status" value="1"/>
</dbReference>
<dbReference type="SUPFAM" id="SSF64288">
    <property type="entry name" value="Chorismate lyase-like"/>
    <property type="match status" value="1"/>
</dbReference>
<dbReference type="PANTHER" id="PTHR44846:SF1">
    <property type="entry name" value="MANNOSYL-D-GLYCERATE TRANSPORT_METABOLISM SYSTEM REPRESSOR MNGR-RELATED"/>
    <property type="match status" value="1"/>
</dbReference>
<dbReference type="GO" id="GO:0003700">
    <property type="term" value="F:DNA-binding transcription factor activity"/>
    <property type="evidence" value="ECO:0007669"/>
    <property type="project" value="InterPro"/>
</dbReference>
<dbReference type="InterPro" id="IPR050679">
    <property type="entry name" value="Bact_HTH_transcr_reg"/>
</dbReference>
<dbReference type="eggNOG" id="COG2188">
    <property type="taxonomic scope" value="Bacteria"/>
</dbReference>
<proteinExistence type="predicted"/>
<dbReference type="AlphaFoldDB" id="A0A081C3C9"/>
<dbReference type="InterPro" id="IPR036388">
    <property type="entry name" value="WH-like_DNA-bd_sf"/>
</dbReference>
<keyword evidence="2" id="KW-0238">DNA-binding</keyword>
<feature type="domain" description="HTH gntR-type" evidence="4">
    <location>
        <begin position="10"/>
        <end position="78"/>
    </location>
</feature>
<evidence type="ECO:0000313" key="5">
    <source>
        <dbReference type="EMBL" id="GAK59084.1"/>
    </source>
</evidence>
<evidence type="ECO:0000256" key="2">
    <source>
        <dbReference type="ARBA" id="ARBA00023125"/>
    </source>
</evidence>
<keyword evidence="6" id="KW-1185">Reference proteome</keyword>
<dbReference type="EMBL" id="DF820469">
    <property type="protein sequence ID" value="GAK59084.1"/>
    <property type="molecule type" value="Genomic_DNA"/>
</dbReference>
<dbReference type="HOGENOM" id="CLU_063236_2_1_0"/>
<dbReference type="STRING" id="1499967.U27_06060"/>
<dbReference type="PANTHER" id="PTHR44846">
    <property type="entry name" value="MANNOSYL-D-GLYCERATE TRANSPORT/METABOLISM SYSTEM REPRESSOR MNGR-RELATED"/>
    <property type="match status" value="1"/>
</dbReference>
<dbReference type="Gene3D" id="1.10.10.10">
    <property type="entry name" value="Winged helix-like DNA-binding domain superfamily/Winged helix DNA-binding domain"/>
    <property type="match status" value="1"/>
</dbReference>
<gene>
    <name evidence="5" type="ORF">U27_06060</name>
</gene>
<keyword evidence="3" id="KW-0804">Transcription</keyword>
<dbReference type="GO" id="GO:0003677">
    <property type="term" value="F:DNA binding"/>
    <property type="evidence" value="ECO:0007669"/>
    <property type="project" value="UniProtKB-KW"/>
</dbReference>
<dbReference type="InterPro" id="IPR000524">
    <property type="entry name" value="Tscrpt_reg_HTH_GntR"/>
</dbReference>
<dbReference type="GO" id="GO:0045892">
    <property type="term" value="P:negative regulation of DNA-templated transcription"/>
    <property type="evidence" value="ECO:0007669"/>
    <property type="project" value="TreeGrafter"/>
</dbReference>
<dbReference type="InterPro" id="IPR036390">
    <property type="entry name" value="WH_DNA-bd_sf"/>
</dbReference>
<evidence type="ECO:0000256" key="1">
    <source>
        <dbReference type="ARBA" id="ARBA00023015"/>
    </source>
</evidence>